<evidence type="ECO:0000259" key="2">
    <source>
        <dbReference type="Pfam" id="PF04734"/>
    </source>
</evidence>
<dbReference type="Pfam" id="PF04734">
    <property type="entry name" value="Ceramidase_alk"/>
    <property type="match status" value="1"/>
</dbReference>
<keyword evidence="4" id="KW-1185">Reference proteome</keyword>
<reference evidence="3 4" key="1">
    <citation type="submission" date="2019-08" db="EMBL/GenBank/DDBJ databases">
        <title>100 year-old enigma solved: identification of Planctomyces bekefii, the type genus and species of the phylum Planctomycetes.</title>
        <authorList>
            <person name="Svetlana D.N."/>
            <person name="Overmann J."/>
        </authorList>
    </citation>
    <scope>NUCLEOTIDE SEQUENCE [LARGE SCALE GENOMIC DNA]</scope>
    <source>
        <strain evidence="3">Phe10_nw2017</strain>
    </source>
</reference>
<dbReference type="EMBL" id="SRHE01000190">
    <property type="protein sequence ID" value="TWW09738.1"/>
    <property type="molecule type" value="Genomic_DNA"/>
</dbReference>
<evidence type="ECO:0000256" key="1">
    <source>
        <dbReference type="SAM" id="Phobius"/>
    </source>
</evidence>
<name>A0A5C6M555_9PLAN</name>
<dbReference type="Proteomes" id="UP000321083">
    <property type="component" value="Unassembled WGS sequence"/>
</dbReference>
<feature type="domain" description="Neutral/alkaline non-lysosomal ceramidase N-terminal" evidence="2">
    <location>
        <begin position="40"/>
        <end position="275"/>
    </location>
</feature>
<evidence type="ECO:0000313" key="4">
    <source>
        <dbReference type="Proteomes" id="UP000321083"/>
    </source>
</evidence>
<proteinExistence type="predicted"/>
<sequence length="446" mass="48741">MCGRAEQSLRGLLRGVGFYAAVLALVLIVGNGRLLAAEQFLAGAAEADVTPQEPVPMWGYGSRHAALSQGVQEPLQANVVVVQAGQDRLAIVGLDLGRSPSEESLQRIRTRLQEQHGIAHSFLAGSHTHHGPVLELSDRENRGRGRFDAVLRYYQHLEDAIVDAAGRAVSELRPAKLAAGGAELENFNRNRHSKQQPAPLDARLNLLRLDDAETGRPIAVVVNFAAHPTSLPQEKLEFSSDFAGALRAEIEASHGGQAVFMQGAAGDLSTNRGPFGDHNKYGAALGREAVKILQTLQSEVVEKPSIRVKEERFTFASRVDFRNPLVQAVYATAFFPELVLNFVDEYADGICPRLTVAVLNQRIALVGVSGEFFCQHAIRLRQRSRAEQVFFFGYCNGYHQYFPTIEGAAEGGYGADNQVAPAEVGAGERMMDRALQWIFELQGTRF</sequence>
<reference evidence="3 4" key="2">
    <citation type="submission" date="2019-08" db="EMBL/GenBank/DDBJ databases">
        <authorList>
            <person name="Henke P."/>
        </authorList>
    </citation>
    <scope>NUCLEOTIDE SEQUENCE [LARGE SCALE GENOMIC DNA]</scope>
    <source>
        <strain evidence="3">Phe10_nw2017</strain>
    </source>
</reference>
<protein>
    <recommendedName>
        <fullName evidence="2">Neutral/alkaline non-lysosomal ceramidase N-terminal domain-containing protein</fullName>
    </recommendedName>
</protein>
<dbReference type="InterPro" id="IPR031329">
    <property type="entry name" value="NEUT/ALK_ceramidase_N"/>
</dbReference>
<keyword evidence="1" id="KW-0812">Transmembrane</keyword>
<organism evidence="3 4">
    <name type="scientific">Planctomyces bekefii</name>
    <dbReference type="NCBI Taxonomy" id="1653850"/>
    <lineage>
        <taxon>Bacteria</taxon>
        <taxon>Pseudomonadati</taxon>
        <taxon>Planctomycetota</taxon>
        <taxon>Planctomycetia</taxon>
        <taxon>Planctomycetales</taxon>
        <taxon>Planctomycetaceae</taxon>
        <taxon>Planctomyces</taxon>
    </lineage>
</organism>
<accession>A0A5C6M555</accession>
<evidence type="ECO:0000313" key="3">
    <source>
        <dbReference type="EMBL" id="TWW09738.1"/>
    </source>
</evidence>
<dbReference type="AlphaFoldDB" id="A0A5C6M555"/>
<gene>
    <name evidence="3" type="ORF">E3A20_11350</name>
</gene>
<comment type="caution">
    <text evidence="3">The sequence shown here is derived from an EMBL/GenBank/DDBJ whole genome shotgun (WGS) entry which is preliminary data.</text>
</comment>
<keyword evidence="1" id="KW-0472">Membrane</keyword>
<keyword evidence="1" id="KW-1133">Transmembrane helix</keyword>
<feature type="transmembrane region" description="Helical" evidence="1">
    <location>
        <begin position="12"/>
        <end position="30"/>
    </location>
</feature>